<dbReference type="EC" id="3.5.1.88" evidence="2"/>
<dbReference type="GO" id="GO:0006412">
    <property type="term" value="P:translation"/>
    <property type="evidence" value="ECO:0007669"/>
    <property type="project" value="UniProtKB-UniRule"/>
</dbReference>
<keyword evidence="2" id="KW-0479">Metal-binding</keyword>
<evidence type="ECO:0000256" key="2">
    <source>
        <dbReference type="HAMAP-Rule" id="MF_00163"/>
    </source>
</evidence>
<feature type="active site" evidence="2">
    <location>
        <position position="134"/>
    </location>
</feature>
<keyword evidence="2" id="KW-0378">Hydrolase</keyword>
<dbReference type="EMBL" id="LZEX01000043">
    <property type="protein sequence ID" value="OBU03516.1"/>
    <property type="molecule type" value="Genomic_DNA"/>
</dbReference>
<dbReference type="GO" id="GO:0042586">
    <property type="term" value="F:peptide deformylase activity"/>
    <property type="evidence" value="ECO:0007669"/>
    <property type="project" value="UniProtKB-UniRule"/>
</dbReference>
<dbReference type="STRING" id="368603.AYY16_13815"/>
<evidence type="ECO:0000313" key="5">
    <source>
        <dbReference type="Proteomes" id="UP000092247"/>
    </source>
</evidence>
<dbReference type="CDD" id="cd00487">
    <property type="entry name" value="Pep_deformylase"/>
    <property type="match status" value="1"/>
</dbReference>
<dbReference type="Gene3D" id="3.90.45.10">
    <property type="entry name" value="Peptide deformylase"/>
    <property type="match status" value="1"/>
</dbReference>
<dbReference type="PANTHER" id="PTHR10458">
    <property type="entry name" value="PEPTIDE DEFORMYLASE"/>
    <property type="match status" value="1"/>
</dbReference>
<name>A0A1B8H388_9GAMM</name>
<dbReference type="InterPro" id="IPR036821">
    <property type="entry name" value="Peptide_deformylase_sf"/>
</dbReference>
<organism evidence="4 5">
    <name type="scientific">Morganella psychrotolerans</name>
    <dbReference type="NCBI Taxonomy" id="368603"/>
    <lineage>
        <taxon>Bacteria</taxon>
        <taxon>Pseudomonadati</taxon>
        <taxon>Pseudomonadota</taxon>
        <taxon>Gammaproteobacteria</taxon>
        <taxon>Enterobacterales</taxon>
        <taxon>Morganellaceae</taxon>
        <taxon>Morganella</taxon>
    </lineage>
</organism>
<keyword evidence="2" id="KW-0648">Protein biosynthesis</keyword>
<comment type="function">
    <text evidence="2">Removes the formyl group from the N-terminal Met of newly synthesized proteins. Requires at least a dipeptide for an efficient rate of reaction. N-terminal L-methionine is a prerequisite for activity but the enzyme has broad specificity at other positions.</text>
</comment>
<gene>
    <name evidence="2" type="primary">def</name>
    <name evidence="4" type="ORF">AYY17_11175</name>
</gene>
<dbReference type="GO" id="GO:0046872">
    <property type="term" value="F:metal ion binding"/>
    <property type="evidence" value="ECO:0007669"/>
    <property type="project" value="UniProtKB-KW"/>
</dbReference>
<accession>A0A1B8H388</accession>
<keyword evidence="2" id="KW-0408">Iron</keyword>
<feature type="compositionally biased region" description="Basic and acidic residues" evidence="3">
    <location>
        <begin position="159"/>
        <end position="169"/>
    </location>
</feature>
<feature type="binding site" evidence="2">
    <location>
        <position position="133"/>
    </location>
    <ligand>
        <name>Fe cation</name>
        <dbReference type="ChEBI" id="CHEBI:24875"/>
    </ligand>
</feature>
<reference evidence="4 5" key="1">
    <citation type="submission" date="2016-06" db="EMBL/GenBank/DDBJ databases">
        <authorList>
            <person name="Kjaerup R.B."/>
            <person name="Dalgaard T.S."/>
            <person name="Juul-Madsen H.R."/>
        </authorList>
    </citation>
    <scope>NUCLEOTIDE SEQUENCE [LARGE SCALE GENOMIC DNA]</scope>
    <source>
        <strain evidence="4 5">GCSL-Mp3</strain>
    </source>
</reference>
<dbReference type="PIRSF" id="PIRSF004749">
    <property type="entry name" value="Pep_def"/>
    <property type="match status" value="1"/>
</dbReference>
<sequence length="185" mass="21126">MALLTLRHFPDPCLRETAKPVTVFGDELKTFVADMTETMYAERGIGLAAPQVGVCQRVIIVDVSENRDQPMALINPEFIHCDGEMMMMDGCLSLPESYTETQRYSAVTVRYQDISGETHTLEAEGLQAGCLQHEIDHLNGMLFIDHLSPMKRQRIEKKVKKDPENESRRHQQLIPPLLFTNKNRR</sequence>
<dbReference type="PRINTS" id="PR01576">
    <property type="entry name" value="PDEFORMYLASE"/>
</dbReference>
<dbReference type="InterPro" id="IPR023635">
    <property type="entry name" value="Peptide_deformylase"/>
</dbReference>
<comment type="similarity">
    <text evidence="1 2">Belongs to the polypeptide deformylase family.</text>
</comment>
<dbReference type="NCBIfam" id="NF001159">
    <property type="entry name" value="PRK00150.1-3"/>
    <property type="match status" value="1"/>
</dbReference>
<feature type="binding site" evidence="2">
    <location>
        <position position="137"/>
    </location>
    <ligand>
        <name>Fe cation</name>
        <dbReference type="ChEBI" id="CHEBI:24875"/>
    </ligand>
</feature>
<dbReference type="AlphaFoldDB" id="A0A1B8H388"/>
<comment type="catalytic activity">
    <reaction evidence="2">
        <text>N-terminal N-formyl-L-methionyl-[peptide] + H2O = N-terminal L-methionyl-[peptide] + formate</text>
        <dbReference type="Rhea" id="RHEA:24420"/>
        <dbReference type="Rhea" id="RHEA-COMP:10639"/>
        <dbReference type="Rhea" id="RHEA-COMP:10640"/>
        <dbReference type="ChEBI" id="CHEBI:15377"/>
        <dbReference type="ChEBI" id="CHEBI:15740"/>
        <dbReference type="ChEBI" id="CHEBI:49298"/>
        <dbReference type="ChEBI" id="CHEBI:64731"/>
        <dbReference type="EC" id="3.5.1.88"/>
    </reaction>
</comment>
<dbReference type="RefSeq" id="WP_067426037.1">
    <property type="nucleotide sequence ID" value="NZ_LZEX01000043.1"/>
</dbReference>
<comment type="caution">
    <text evidence="4">The sequence shown here is derived from an EMBL/GenBank/DDBJ whole genome shotgun (WGS) entry which is preliminary data.</text>
</comment>
<dbReference type="Proteomes" id="UP000092247">
    <property type="component" value="Unassembled WGS sequence"/>
</dbReference>
<evidence type="ECO:0000313" key="4">
    <source>
        <dbReference type="EMBL" id="OBU03516.1"/>
    </source>
</evidence>
<dbReference type="HAMAP" id="MF_00163">
    <property type="entry name" value="Pep_deformylase"/>
    <property type="match status" value="1"/>
</dbReference>
<evidence type="ECO:0000256" key="1">
    <source>
        <dbReference type="ARBA" id="ARBA00010759"/>
    </source>
</evidence>
<dbReference type="Pfam" id="PF01327">
    <property type="entry name" value="Pep_deformylase"/>
    <property type="match status" value="1"/>
</dbReference>
<feature type="binding site" evidence="2">
    <location>
        <position position="91"/>
    </location>
    <ligand>
        <name>Fe cation</name>
        <dbReference type="ChEBI" id="CHEBI:24875"/>
    </ligand>
</feature>
<protein>
    <recommendedName>
        <fullName evidence="2">Peptide deformylase</fullName>
        <shortName evidence="2">PDF</shortName>
        <ecNumber evidence="2">3.5.1.88</ecNumber>
    </recommendedName>
    <alternativeName>
        <fullName evidence="2">Polypeptide deformylase</fullName>
    </alternativeName>
</protein>
<dbReference type="PANTHER" id="PTHR10458:SF22">
    <property type="entry name" value="PEPTIDE DEFORMYLASE"/>
    <property type="match status" value="1"/>
</dbReference>
<feature type="region of interest" description="Disordered" evidence="3">
    <location>
        <begin position="154"/>
        <end position="185"/>
    </location>
</feature>
<evidence type="ECO:0000256" key="3">
    <source>
        <dbReference type="SAM" id="MobiDB-lite"/>
    </source>
</evidence>
<dbReference type="NCBIfam" id="TIGR00079">
    <property type="entry name" value="pept_deformyl"/>
    <property type="match status" value="1"/>
</dbReference>
<comment type="cofactor">
    <cofactor evidence="2">
        <name>Fe(2+)</name>
        <dbReference type="ChEBI" id="CHEBI:29033"/>
    </cofactor>
    <text evidence="2">Binds 1 Fe(2+) ion.</text>
</comment>
<dbReference type="SUPFAM" id="SSF56420">
    <property type="entry name" value="Peptide deformylase"/>
    <property type="match status" value="1"/>
</dbReference>
<proteinExistence type="inferred from homology"/>